<evidence type="ECO:0000256" key="2">
    <source>
        <dbReference type="ARBA" id="ARBA00022679"/>
    </source>
</evidence>
<dbReference type="Gene3D" id="3.30.1330.30">
    <property type="match status" value="1"/>
</dbReference>
<protein>
    <recommendedName>
        <fullName evidence="3">tRNA/rRNA methyltransferase SpoU type domain-containing protein</fullName>
    </recommendedName>
</protein>
<evidence type="ECO:0000313" key="5">
    <source>
        <dbReference type="Proteomes" id="UP001206595"/>
    </source>
</evidence>
<dbReference type="InterPro" id="IPR001537">
    <property type="entry name" value="SpoU_MeTrfase"/>
</dbReference>
<proteinExistence type="predicted"/>
<evidence type="ECO:0000256" key="1">
    <source>
        <dbReference type="ARBA" id="ARBA00022603"/>
    </source>
</evidence>
<keyword evidence="2" id="KW-0808">Transferase</keyword>
<dbReference type="GO" id="GO:0006396">
    <property type="term" value="P:RNA processing"/>
    <property type="evidence" value="ECO:0007669"/>
    <property type="project" value="InterPro"/>
</dbReference>
<dbReference type="PANTHER" id="PTHR43191:SF2">
    <property type="entry name" value="RRNA METHYLTRANSFERASE 3, MITOCHONDRIAL"/>
    <property type="match status" value="1"/>
</dbReference>
<dbReference type="GO" id="GO:0003723">
    <property type="term" value="F:RNA binding"/>
    <property type="evidence" value="ECO:0007669"/>
    <property type="project" value="InterPro"/>
</dbReference>
<dbReference type="SUPFAM" id="SSF55315">
    <property type="entry name" value="L30e-like"/>
    <property type="match status" value="1"/>
</dbReference>
<dbReference type="InterPro" id="IPR029064">
    <property type="entry name" value="Ribosomal_eL30-like_sf"/>
</dbReference>
<dbReference type="CDD" id="cd18095">
    <property type="entry name" value="SpoU-like_rRNA-MTase"/>
    <property type="match status" value="1"/>
</dbReference>
<dbReference type="Pfam" id="PF00588">
    <property type="entry name" value="SpoU_methylase"/>
    <property type="match status" value="1"/>
</dbReference>
<dbReference type="InterPro" id="IPR051259">
    <property type="entry name" value="rRNA_Methyltransferase"/>
</dbReference>
<feature type="domain" description="tRNA/rRNA methyltransferase SpoU type" evidence="3">
    <location>
        <begin position="179"/>
        <end position="334"/>
    </location>
</feature>
<evidence type="ECO:0000259" key="3">
    <source>
        <dbReference type="Pfam" id="PF00588"/>
    </source>
</evidence>
<dbReference type="Proteomes" id="UP001206595">
    <property type="component" value="Unassembled WGS sequence"/>
</dbReference>
<keyword evidence="5" id="KW-1185">Reference proteome</keyword>
<dbReference type="Gene3D" id="3.40.1280.10">
    <property type="match status" value="1"/>
</dbReference>
<dbReference type="RefSeq" id="XP_051440188.1">
    <property type="nucleotide sequence ID" value="XM_051592557.1"/>
</dbReference>
<dbReference type="InterPro" id="IPR029028">
    <property type="entry name" value="Alpha/beta_knot_MTases"/>
</dbReference>
<dbReference type="PANTHER" id="PTHR43191">
    <property type="entry name" value="RRNA METHYLTRANSFERASE 3"/>
    <property type="match status" value="1"/>
</dbReference>
<dbReference type="GO" id="GO:0032259">
    <property type="term" value="P:methylation"/>
    <property type="evidence" value="ECO:0007669"/>
    <property type="project" value="UniProtKB-KW"/>
</dbReference>
<dbReference type="InterPro" id="IPR029026">
    <property type="entry name" value="tRNA_m1G_MTases_N"/>
</dbReference>
<reference evidence="4" key="2">
    <citation type="journal article" date="2022" name="Proc. Natl. Acad. Sci. U.S.A.">
        <title>Diploid-dominant life cycles characterize the early evolution of Fungi.</title>
        <authorList>
            <person name="Amses K.R."/>
            <person name="Simmons D.R."/>
            <person name="Longcore J.E."/>
            <person name="Mondo S.J."/>
            <person name="Seto K."/>
            <person name="Jeronimo G.H."/>
            <person name="Bonds A.E."/>
            <person name="Quandt C.A."/>
            <person name="Davis W.J."/>
            <person name="Chang Y."/>
            <person name="Federici B.A."/>
            <person name="Kuo A."/>
            <person name="LaButti K."/>
            <person name="Pangilinan J."/>
            <person name="Andreopoulos W."/>
            <person name="Tritt A."/>
            <person name="Riley R."/>
            <person name="Hundley H."/>
            <person name="Johnson J."/>
            <person name="Lipzen A."/>
            <person name="Barry K."/>
            <person name="Lang B.F."/>
            <person name="Cuomo C.A."/>
            <person name="Buchler N.E."/>
            <person name="Grigoriev I.V."/>
            <person name="Spatafora J.W."/>
            <person name="Stajich J.E."/>
            <person name="James T.Y."/>
        </authorList>
    </citation>
    <scope>NUCLEOTIDE SEQUENCE</scope>
    <source>
        <strain evidence="4">AG</strain>
    </source>
</reference>
<organism evidence="4 5">
    <name type="scientific">Umbelopsis ramanniana AG</name>
    <dbReference type="NCBI Taxonomy" id="1314678"/>
    <lineage>
        <taxon>Eukaryota</taxon>
        <taxon>Fungi</taxon>
        <taxon>Fungi incertae sedis</taxon>
        <taxon>Mucoromycota</taxon>
        <taxon>Mucoromycotina</taxon>
        <taxon>Umbelopsidomycetes</taxon>
        <taxon>Umbelopsidales</taxon>
        <taxon>Umbelopsidaceae</taxon>
        <taxon>Umbelopsis</taxon>
    </lineage>
</organism>
<reference evidence="4" key="1">
    <citation type="submission" date="2021-06" db="EMBL/GenBank/DDBJ databases">
        <authorList>
            <consortium name="DOE Joint Genome Institute"/>
            <person name="Mondo S.J."/>
            <person name="Amses K.R."/>
            <person name="Simmons D.R."/>
            <person name="Longcore J.E."/>
            <person name="Seto K."/>
            <person name="Alves G.H."/>
            <person name="Bonds A.E."/>
            <person name="Quandt C.A."/>
            <person name="Davis W.J."/>
            <person name="Chang Y."/>
            <person name="Letcher P.M."/>
            <person name="Powell M.J."/>
            <person name="Kuo A."/>
            <person name="Labutti K."/>
            <person name="Pangilinan J."/>
            <person name="Andreopoulos W."/>
            <person name="Tritt A."/>
            <person name="Riley R."/>
            <person name="Hundley H."/>
            <person name="Johnson J."/>
            <person name="Lipzen A."/>
            <person name="Barry K."/>
            <person name="Berbee M.L."/>
            <person name="Buchler N.E."/>
            <person name="Grigoriev I.V."/>
            <person name="Spatafora J.W."/>
            <person name="Stajich J.E."/>
            <person name="James T.Y."/>
        </authorList>
    </citation>
    <scope>NUCLEOTIDE SEQUENCE</scope>
    <source>
        <strain evidence="4">AG</strain>
    </source>
</reference>
<dbReference type="SUPFAM" id="SSF75217">
    <property type="entry name" value="alpha/beta knot"/>
    <property type="match status" value="1"/>
</dbReference>
<dbReference type="AlphaFoldDB" id="A0AAD5E1R1"/>
<dbReference type="GeneID" id="75917899"/>
<accession>A0AAD5E1R1</accession>
<gene>
    <name evidence="4" type="ORF">K450DRAFT_262932</name>
</gene>
<evidence type="ECO:0000313" key="4">
    <source>
        <dbReference type="EMBL" id="KAI8575184.1"/>
    </source>
</evidence>
<keyword evidence="1" id="KW-0489">Methyltransferase</keyword>
<comment type="caution">
    <text evidence="4">The sequence shown here is derived from an EMBL/GenBank/DDBJ whole genome shotgun (WGS) entry which is preliminary data.</text>
</comment>
<name>A0AAD5E1R1_UMBRA</name>
<dbReference type="GO" id="GO:0008173">
    <property type="term" value="F:RNA methyltransferase activity"/>
    <property type="evidence" value="ECO:0007669"/>
    <property type="project" value="InterPro"/>
</dbReference>
<dbReference type="EMBL" id="MU620994">
    <property type="protein sequence ID" value="KAI8575184.1"/>
    <property type="molecule type" value="Genomic_DNA"/>
</dbReference>
<sequence>MDLCNLRSCVQKRISKCWNLVGIALRPKSSLKFSALLPKQQLHSYFIPFMSGANLAKALASKGITLIHGSHNETVKHLVKLREKKSYRHEQRSVLVQGQTTIQELLDRNIKLRSIGLTLSKGVDHLELDRKKFPAERYFVCDINNTRRILGTASQPTANEMFAEVELPHVEFSPAVDKLIVFNNISDPGNLGTLVRTAKALGWTTAVLTDNTCDLTNDKTIRASKAAVIDYPHKIIPSSQLIDYLVKTMHMTPIVADTPPHDITDTLSSNTGIFFWKKTSGQHLDKLPDRIALILSSEHHGPSHIDPNVLRVSIPMASNVESLNVSSAGSILLFQLNQLLGSPGQDVNVRR</sequence>